<dbReference type="GO" id="GO:0005524">
    <property type="term" value="F:ATP binding"/>
    <property type="evidence" value="ECO:0007669"/>
    <property type="project" value="UniProtKB-KW"/>
</dbReference>
<evidence type="ECO:0000256" key="10">
    <source>
        <dbReference type="ARBA" id="ARBA00023128"/>
    </source>
</evidence>
<feature type="domain" description="Helicase ATP-binding" evidence="12">
    <location>
        <begin position="13"/>
        <end position="130"/>
    </location>
</feature>
<evidence type="ECO:0000259" key="13">
    <source>
        <dbReference type="PROSITE" id="PS51194"/>
    </source>
</evidence>
<evidence type="ECO:0000313" key="14">
    <source>
        <dbReference type="EMBL" id="RKP34195.1"/>
    </source>
</evidence>
<dbReference type="CDD" id="cd18805">
    <property type="entry name" value="SF2_C_suv3"/>
    <property type="match status" value="1"/>
</dbReference>
<dbReference type="GO" id="GO:0016787">
    <property type="term" value="F:hydrolase activity"/>
    <property type="evidence" value="ECO:0007669"/>
    <property type="project" value="UniProtKB-KW"/>
</dbReference>
<dbReference type="Proteomes" id="UP000268162">
    <property type="component" value="Unassembled WGS sequence"/>
</dbReference>
<dbReference type="Gene3D" id="1.20.272.40">
    <property type="match status" value="1"/>
</dbReference>
<evidence type="ECO:0000256" key="3">
    <source>
        <dbReference type="ARBA" id="ARBA00004173"/>
    </source>
</evidence>
<dbReference type="InterPro" id="IPR041082">
    <property type="entry name" value="Suv3_C_1"/>
</dbReference>
<evidence type="ECO:0000256" key="5">
    <source>
        <dbReference type="ARBA" id="ARBA00022741"/>
    </source>
</evidence>
<comment type="cofactor">
    <cofactor evidence="2">
        <name>Mg(2+)</name>
        <dbReference type="ChEBI" id="CHEBI:18420"/>
    </cofactor>
</comment>
<evidence type="ECO:0000256" key="9">
    <source>
        <dbReference type="ARBA" id="ARBA00022946"/>
    </source>
</evidence>
<keyword evidence="7" id="KW-0347">Helicase</keyword>
<dbReference type="InterPro" id="IPR014001">
    <property type="entry name" value="Helicase_ATP-bd"/>
</dbReference>
<evidence type="ECO:0000313" key="15">
    <source>
        <dbReference type="Proteomes" id="UP000268162"/>
    </source>
</evidence>
<name>A0A4P9ZM19_9FUNG</name>
<dbReference type="PROSITE" id="PS51194">
    <property type="entry name" value="HELICASE_CTER"/>
    <property type="match status" value="1"/>
</dbReference>
<evidence type="ECO:0000256" key="2">
    <source>
        <dbReference type="ARBA" id="ARBA00001946"/>
    </source>
</evidence>
<evidence type="ECO:0000256" key="8">
    <source>
        <dbReference type="ARBA" id="ARBA00022840"/>
    </source>
</evidence>
<proteinExistence type="predicted"/>
<dbReference type="InterPro" id="IPR027417">
    <property type="entry name" value="P-loop_NTPase"/>
</dbReference>
<dbReference type="PANTHER" id="PTHR12131">
    <property type="entry name" value="ATP-DEPENDENT RNA AND DNA HELICASE"/>
    <property type="match status" value="1"/>
</dbReference>
<gene>
    <name evidence="14" type="ORF">BJ085DRAFT_13975</name>
</gene>
<dbReference type="SUPFAM" id="SSF52540">
    <property type="entry name" value="P-loop containing nucleoside triphosphate hydrolases"/>
    <property type="match status" value="1"/>
</dbReference>
<dbReference type="FunFam" id="3.40.50.300:FF:000957">
    <property type="entry name" value="ATP-dependent RNA helicase SUV3L, mitochondrial"/>
    <property type="match status" value="1"/>
</dbReference>
<dbReference type="STRING" id="215637.A0A4P9ZM19"/>
<comment type="catalytic activity">
    <reaction evidence="11">
        <text>ATP + H2O = ADP + phosphate + H(+)</text>
        <dbReference type="Rhea" id="RHEA:13065"/>
        <dbReference type="ChEBI" id="CHEBI:15377"/>
        <dbReference type="ChEBI" id="CHEBI:15378"/>
        <dbReference type="ChEBI" id="CHEBI:30616"/>
        <dbReference type="ChEBI" id="CHEBI:43474"/>
        <dbReference type="ChEBI" id="CHEBI:456216"/>
        <dbReference type="EC" id="3.6.4.13"/>
    </reaction>
</comment>
<evidence type="ECO:0000256" key="7">
    <source>
        <dbReference type="ARBA" id="ARBA00022806"/>
    </source>
</evidence>
<accession>A0A4P9ZM19</accession>
<dbReference type="GO" id="GO:0045025">
    <property type="term" value="C:mitochondrial degradosome"/>
    <property type="evidence" value="ECO:0007669"/>
    <property type="project" value="TreeGrafter"/>
</dbReference>
<dbReference type="InterPro" id="IPR001650">
    <property type="entry name" value="Helicase_C-like"/>
</dbReference>
<keyword evidence="15" id="KW-1185">Reference proteome</keyword>
<dbReference type="GO" id="GO:0000965">
    <property type="term" value="P:mitochondrial RNA 3'-end processing"/>
    <property type="evidence" value="ECO:0007669"/>
    <property type="project" value="TreeGrafter"/>
</dbReference>
<dbReference type="Pfam" id="PF22527">
    <property type="entry name" value="DEXQc_Suv3"/>
    <property type="match status" value="1"/>
</dbReference>
<dbReference type="SMART" id="SM00490">
    <property type="entry name" value="HELICc"/>
    <property type="match status" value="1"/>
</dbReference>
<dbReference type="AlphaFoldDB" id="A0A4P9ZM19"/>
<dbReference type="CDD" id="cd17913">
    <property type="entry name" value="DEXQc_Suv3"/>
    <property type="match status" value="1"/>
</dbReference>
<dbReference type="Gene3D" id="3.40.50.300">
    <property type="entry name" value="P-loop containing nucleotide triphosphate hydrolases"/>
    <property type="match status" value="2"/>
</dbReference>
<feature type="domain" description="Helicase C-terminal" evidence="13">
    <location>
        <begin position="173"/>
        <end position="334"/>
    </location>
</feature>
<keyword evidence="5" id="KW-0547">Nucleotide-binding</keyword>
<evidence type="ECO:0000256" key="4">
    <source>
        <dbReference type="ARBA" id="ARBA00012552"/>
    </source>
</evidence>
<sequence>MASLNHPLEWYPQARRISRKIIMHVGPTNSGKTHHALKRLESARRGIYCGPLRLLAFEIYERMNHQGIGCNLITGEDRRLAEKDVPLLSATIEMADFNAQYDVAVLDEIQMIGDTFRGHAWTDALLGLRAREVHLCGEPSAVPLVKRMMEEVGDEVEVIEYQRLSRMELATDSLQGDLTRLRRGDCLIAFSRKGIYQLKEYIEANTEHKCSVIYGSLPPETRAQQARLFNDPESPNTVLVASDAIGMGINLSIGRVIFTAVHKFNGIHITNLSLSSTRQIAGRAGRFGTEFNPGFATTVLERDMPFLRDSIPTLPPLIGKAVVAPRVHQLEKFAHQVPQLPFTQMLNLLEIVADLGPDYTLGDIGLNPEDFDFLDHLPMSVADKFMMSFAPIVTREPTGSEICKRMIRFHAYNQECYVSDLLSLPEEVPLGPGPLQLLEIYHKCLTCYLWLR</sequence>
<keyword evidence="9" id="KW-0809">Transit peptide</keyword>
<dbReference type="EMBL" id="ML003313">
    <property type="protein sequence ID" value="RKP34195.1"/>
    <property type="molecule type" value="Genomic_DNA"/>
</dbReference>
<dbReference type="InterPro" id="IPR055206">
    <property type="entry name" value="DEXQc_SUV3"/>
</dbReference>
<dbReference type="InterPro" id="IPR044774">
    <property type="entry name" value="Suv3_DEXQc"/>
</dbReference>
<dbReference type="Pfam" id="PF00271">
    <property type="entry name" value="Helicase_C"/>
    <property type="match status" value="1"/>
</dbReference>
<evidence type="ECO:0000256" key="6">
    <source>
        <dbReference type="ARBA" id="ARBA00022801"/>
    </source>
</evidence>
<comment type="cofactor">
    <cofactor evidence="1">
        <name>Mn(2+)</name>
        <dbReference type="ChEBI" id="CHEBI:29035"/>
    </cofactor>
</comment>
<keyword evidence="6 14" id="KW-0378">Hydrolase</keyword>
<evidence type="ECO:0000256" key="1">
    <source>
        <dbReference type="ARBA" id="ARBA00001936"/>
    </source>
</evidence>
<dbReference type="FunFam" id="3.40.50.300:FF:000269">
    <property type="entry name" value="ATP-dependent RNA helicase SUPV3L1, mitochondrial"/>
    <property type="match status" value="1"/>
</dbReference>
<comment type="subcellular location">
    <subcellularLocation>
        <location evidence="3">Mitochondrion</location>
    </subcellularLocation>
</comment>
<reference evidence="15" key="1">
    <citation type="journal article" date="2018" name="Nat. Microbiol.">
        <title>Leveraging single-cell genomics to expand the fungal tree of life.</title>
        <authorList>
            <person name="Ahrendt S.R."/>
            <person name="Quandt C.A."/>
            <person name="Ciobanu D."/>
            <person name="Clum A."/>
            <person name="Salamov A."/>
            <person name="Andreopoulos B."/>
            <person name="Cheng J.F."/>
            <person name="Woyke T."/>
            <person name="Pelin A."/>
            <person name="Henrissat B."/>
            <person name="Reynolds N.K."/>
            <person name="Benny G.L."/>
            <person name="Smith M.E."/>
            <person name="James T.Y."/>
            <person name="Grigoriev I.V."/>
        </authorList>
    </citation>
    <scope>NUCLEOTIDE SEQUENCE [LARGE SCALE GENOMIC DNA]</scope>
    <source>
        <strain evidence="15">RSA 468</strain>
    </source>
</reference>
<dbReference type="Pfam" id="PF18147">
    <property type="entry name" value="Suv3_C_1"/>
    <property type="match status" value="1"/>
</dbReference>
<evidence type="ECO:0000259" key="12">
    <source>
        <dbReference type="PROSITE" id="PS51192"/>
    </source>
</evidence>
<evidence type="ECO:0000256" key="11">
    <source>
        <dbReference type="ARBA" id="ARBA00047984"/>
    </source>
</evidence>
<protein>
    <recommendedName>
        <fullName evidence="4">RNA helicase</fullName>
        <ecNumber evidence="4">3.6.4.13</ecNumber>
    </recommendedName>
</protein>
<keyword evidence="8" id="KW-0067">ATP-binding</keyword>
<dbReference type="EC" id="3.6.4.13" evidence="4"/>
<dbReference type="PANTHER" id="PTHR12131:SF1">
    <property type="entry name" value="ATP-DEPENDENT RNA HELICASE SUPV3L1, MITOCHONDRIAL-RELATED"/>
    <property type="match status" value="1"/>
</dbReference>
<organism evidence="14 15">
    <name type="scientific">Dimargaris cristalligena</name>
    <dbReference type="NCBI Taxonomy" id="215637"/>
    <lineage>
        <taxon>Eukaryota</taxon>
        <taxon>Fungi</taxon>
        <taxon>Fungi incertae sedis</taxon>
        <taxon>Zoopagomycota</taxon>
        <taxon>Kickxellomycotina</taxon>
        <taxon>Dimargaritomycetes</taxon>
        <taxon>Dimargaritales</taxon>
        <taxon>Dimargaritaceae</taxon>
        <taxon>Dimargaris</taxon>
    </lineage>
</organism>
<keyword evidence="10" id="KW-0496">Mitochondrion</keyword>
<dbReference type="InterPro" id="IPR050699">
    <property type="entry name" value="RNA-DNA_Helicase"/>
</dbReference>
<dbReference type="PROSITE" id="PS51192">
    <property type="entry name" value="HELICASE_ATP_BIND_1"/>
    <property type="match status" value="1"/>
</dbReference>
<dbReference type="Gene3D" id="1.20.58.1080">
    <property type="match status" value="1"/>
</dbReference>
<dbReference type="GO" id="GO:0003724">
    <property type="term" value="F:RNA helicase activity"/>
    <property type="evidence" value="ECO:0007669"/>
    <property type="project" value="UniProtKB-EC"/>
</dbReference>